<feature type="compositionally biased region" description="Basic and acidic residues" evidence="1">
    <location>
        <begin position="38"/>
        <end position="48"/>
    </location>
</feature>
<gene>
    <name evidence="2" type="ORF">PIB30_055142</name>
</gene>
<comment type="caution">
    <text evidence="2">The sequence shown here is derived from an EMBL/GenBank/DDBJ whole genome shotgun (WGS) entry which is preliminary data.</text>
</comment>
<protein>
    <submittedName>
        <fullName evidence="2">Uncharacterized protein</fullName>
    </submittedName>
</protein>
<feature type="region of interest" description="Disordered" evidence="1">
    <location>
        <begin position="1"/>
        <end position="58"/>
    </location>
</feature>
<dbReference type="Proteomes" id="UP001341840">
    <property type="component" value="Unassembled WGS sequence"/>
</dbReference>
<sequence>MQAKTKEFIHHEEVNRVVAATKSQQTQTASRGNASTTHPRDNQRDQGHRGNPKFAKQKYDQYTPLIASITEVYQQISDKGILPWARTLRGRTQNAKNKTLFCDYH</sequence>
<keyword evidence="3" id="KW-1185">Reference proteome</keyword>
<proteinExistence type="predicted"/>
<feature type="compositionally biased region" description="Basic and acidic residues" evidence="1">
    <location>
        <begin position="1"/>
        <end position="15"/>
    </location>
</feature>
<evidence type="ECO:0000256" key="1">
    <source>
        <dbReference type="SAM" id="MobiDB-lite"/>
    </source>
</evidence>
<reference evidence="2 3" key="1">
    <citation type="journal article" date="2023" name="Plants (Basel)">
        <title>Bridging the Gap: Combining Genomics and Transcriptomics Approaches to Understand Stylosanthes scabra, an Orphan Legume from the Brazilian Caatinga.</title>
        <authorList>
            <person name="Ferreira-Neto J.R.C."/>
            <person name="da Silva M.D."/>
            <person name="Binneck E."/>
            <person name="de Melo N.F."/>
            <person name="da Silva R.H."/>
            <person name="de Melo A.L.T.M."/>
            <person name="Pandolfi V."/>
            <person name="Bustamante F.O."/>
            <person name="Brasileiro-Vidal A.C."/>
            <person name="Benko-Iseppon A.M."/>
        </authorList>
    </citation>
    <scope>NUCLEOTIDE SEQUENCE [LARGE SCALE GENOMIC DNA]</scope>
    <source>
        <tissue evidence="2">Leaves</tissue>
    </source>
</reference>
<evidence type="ECO:0000313" key="3">
    <source>
        <dbReference type="Proteomes" id="UP001341840"/>
    </source>
</evidence>
<organism evidence="2 3">
    <name type="scientific">Stylosanthes scabra</name>
    <dbReference type="NCBI Taxonomy" id="79078"/>
    <lineage>
        <taxon>Eukaryota</taxon>
        <taxon>Viridiplantae</taxon>
        <taxon>Streptophyta</taxon>
        <taxon>Embryophyta</taxon>
        <taxon>Tracheophyta</taxon>
        <taxon>Spermatophyta</taxon>
        <taxon>Magnoliopsida</taxon>
        <taxon>eudicotyledons</taxon>
        <taxon>Gunneridae</taxon>
        <taxon>Pentapetalae</taxon>
        <taxon>rosids</taxon>
        <taxon>fabids</taxon>
        <taxon>Fabales</taxon>
        <taxon>Fabaceae</taxon>
        <taxon>Papilionoideae</taxon>
        <taxon>50 kb inversion clade</taxon>
        <taxon>dalbergioids sensu lato</taxon>
        <taxon>Dalbergieae</taxon>
        <taxon>Pterocarpus clade</taxon>
        <taxon>Stylosanthes</taxon>
    </lineage>
</organism>
<evidence type="ECO:0000313" key="2">
    <source>
        <dbReference type="EMBL" id="MED6111749.1"/>
    </source>
</evidence>
<name>A0ABU6QIN3_9FABA</name>
<accession>A0ABU6QIN3</accession>
<feature type="compositionally biased region" description="Polar residues" evidence="1">
    <location>
        <begin position="21"/>
        <end position="37"/>
    </location>
</feature>
<dbReference type="EMBL" id="JASCZI010000427">
    <property type="protein sequence ID" value="MED6111749.1"/>
    <property type="molecule type" value="Genomic_DNA"/>
</dbReference>